<protein>
    <submittedName>
        <fullName evidence="3">Uncharacterized protein</fullName>
    </submittedName>
</protein>
<keyword evidence="1" id="KW-0472">Membrane</keyword>
<keyword evidence="1" id="KW-1133">Transmembrane helix</keyword>
<dbReference type="WBParaSite" id="PSAMB.scaffold13832size2104.g35718.t1">
    <property type="protein sequence ID" value="PSAMB.scaffold13832size2104.g35718.t1"/>
    <property type="gene ID" value="PSAMB.scaffold13832size2104.g35718"/>
</dbReference>
<dbReference type="AlphaFoldDB" id="A0A914UZ58"/>
<keyword evidence="2" id="KW-1185">Reference proteome</keyword>
<keyword evidence="1" id="KW-0812">Transmembrane</keyword>
<name>A0A914UZ58_9BILA</name>
<feature type="transmembrane region" description="Helical" evidence="1">
    <location>
        <begin position="34"/>
        <end position="56"/>
    </location>
</feature>
<organism evidence="2 3">
    <name type="scientific">Plectus sambesii</name>
    <dbReference type="NCBI Taxonomy" id="2011161"/>
    <lineage>
        <taxon>Eukaryota</taxon>
        <taxon>Metazoa</taxon>
        <taxon>Ecdysozoa</taxon>
        <taxon>Nematoda</taxon>
        <taxon>Chromadorea</taxon>
        <taxon>Plectida</taxon>
        <taxon>Plectina</taxon>
        <taxon>Plectoidea</taxon>
        <taxon>Plectidae</taxon>
        <taxon>Plectus</taxon>
    </lineage>
</organism>
<evidence type="ECO:0000256" key="1">
    <source>
        <dbReference type="SAM" id="Phobius"/>
    </source>
</evidence>
<accession>A0A914UZ58</accession>
<sequence length="79" mass="8748">LRHLDAKSTIGAHSYTVLGYSQYLSIRNNMLRQLAVFFTIAFAAIVAKCSSAVCILKGFEMRDVRREASHGFPAACCHL</sequence>
<dbReference type="Proteomes" id="UP000887566">
    <property type="component" value="Unplaced"/>
</dbReference>
<reference evidence="3" key="1">
    <citation type="submission" date="2022-11" db="UniProtKB">
        <authorList>
            <consortium name="WormBaseParasite"/>
        </authorList>
    </citation>
    <scope>IDENTIFICATION</scope>
</reference>
<evidence type="ECO:0000313" key="3">
    <source>
        <dbReference type="WBParaSite" id="PSAMB.scaffold13832size2104.g35718.t1"/>
    </source>
</evidence>
<proteinExistence type="predicted"/>
<evidence type="ECO:0000313" key="2">
    <source>
        <dbReference type="Proteomes" id="UP000887566"/>
    </source>
</evidence>